<dbReference type="Gene3D" id="3.40.710.10">
    <property type="entry name" value="DD-peptidase/beta-lactamase superfamily"/>
    <property type="match status" value="1"/>
</dbReference>
<dbReference type="SUPFAM" id="SSF56601">
    <property type="entry name" value="beta-lactamase/transpeptidase-like"/>
    <property type="match status" value="1"/>
</dbReference>
<protein>
    <submittedName>
        <fullName evidence="3">Serine hydrolase domain-containing protein</fullName>
        <ecNumber evidence="3">3.1.1.103</ecNumber>
    </submittedName>
</protein>
<evidence type="ECO:0000256" key="1">
    <source>
        <dbReference type="ARBA" id="ARBA00022729"/>
    </source>
</evidence>
<dbReference type="NCBIfam" id="TIGR01409">
    <property type="entry name" value="TAT_signal_seq"/>
    <property type="match status" value="1"/>
</dbReference>
<dbReference type="EMBL" id="JAWJZI010000030">
    <property type="protein sequence ID" value="MDV5172421.1"/>
    <property type="molecule type" value="Genomic_DNA"/>
</dbReference>
<dbReference type="RefSeq" id="WP_317525219.1">
    <property type="nucleotide sequence ID" value="NZ_JAWJZI010000030.1"/>
</dbReference>
<evidence type="ECO:0000313" key="3">
    <source>
        <dbReference type="EMBL" id="MDV5172421.1"/>
    </source>
</evidence>
<dbReference type="InterPro" id="IPR012338">
    <property type="entry name" value="Beta-lactam/transpept-like"/>
</dbReference>
<name>A0ABU3ZQN6_9GAMM</name>
<dbReference type="InterPro" id="IPR001466">
    <property type="entry name" value="Beta-lactam-related"/>
</dbReference>
<evidence type="ECO:0000313" key="4">
    <source>
        <dbReference type="Proteomes" id="UP001186452"/>
    </source>
</evidence>
<dbReference type="PANTHER" id="PTHR46825">
    <property type="entry name" value="D-ALANYL-D-ALANINE-CARBOXYPEPTIDASE/ENDOPEPTIDASE AMPH"/>
    <property type="match status" value="1"/>
</dbReference>
<dbReference type="Proteomes" id="UP001186452">
    <property type="component" value="Unassembled WGS sequence"/>
</dbReference>
<dbReference type="InterPro" id="IPR006311">
    <property type="entry name" value="TAT_signal"/>
</dbReference>
<keyword evidence="1" id="KW-0732">Signal</keyword>
<reference evidence="3 4" key="1">
    <citation type="submission" date="2023-10" db="EMBL/GenBank/DDBJ databases">
        <title>Marine bacteria isolated from horseshoe crab.</title>
        <authorList>
            <person name="Cheng T.H."/>
        </authorList>
    </citation>
    <scope>NUCLEOTIDE SEQUENCE [LARGE SCALE GENOMIC DNA]</scope>
    <source>
        <strain evidence="3 4">HSC6</strain>
    </source>
</reference>
<sequence>MNNISRRTVLKATAIAGAGATGAIVLGGNPKTNQEQLDTLFNDALTELPAASIGAAIIKGGELVWSRGYGYQDIETRTQMNADSIWQTIGSVSKLVAWTALMQLVEKQRIELHGDISRYCGVQIRNPHHPDTAITPYHLLTHSSSFSSRKLMSAPDTMADLFCKSYTTNLKQWVQENVLEAGVSYSPELVFDNYRPGDFDNIKNDPLGVLSGYSSINSVMAAYLVECVSGISFEQYCEEEIFGRIGMDNTAWSKETLDKSLLITPYEATKSQRAPIMAVYTKAMQEKGYLSTGEVKSVDGRGYLSVQSCDYFSPFYPSALLGTTVNSFAKFLAAFLNTGKDNHNQLLKPETVNQIFTLQRKDSVTGSGIGLGWFQCSDRGPSVWGHDGGGPGILATVEIDKDKGDGFILFVNNFFVNYKKVLRLTGEIRKLIEHIDR</sequence>
<dbReference type="PANTHER" id="PTHR46825:SF9">
    <property type="entry name" value="BETA-LACTAMASE-RELATED DOMAIN-CONTAINING PROTEIN"/>
    <property type="match status" value="1"/>
</dbReference>
<dbReference type="EC" id="3.1.1.103" evidence="3"/>
<accession>A0ABU3ZQN6</accession>
<dbReference type="InterPro" id="IPR050491">
    <property type="entry name" value="AmpC-like"/>
</dbReference>
<keyword evidence="4" id="KW-1185">Reference proteome</keyword>
<evidence type="ECO:0000259" key="2">
    <source>
        <dbReference type="Pfam" id="PF00144"/>
    </source>
</evidence>
<comment type="caution">
    <text evidence="3">The sequence shown here is derived from an EMBL/GenBank/DDBJ whole genome shotgun (WGS) entry which is preliminary data.</text>
</comment>
<dbReference type="GO" id="GO:0016787">
    <property type="term" value="F:hydrolase activity"/>
    <property type="evidence" value="ECO:0007669"/>
    <property type="project" value="UniProtKB-KW"/>
</dbReference>
<dbReference type="PROSITE" id="PS51318">
    <property type="entry name" value="TAT"/>
    <property type="match status" value="1"/>
</dbReference>
<dbReference type="Pfam" id="PF00144">
    <property type="entry name" value="Beta-lactamase"/>
    <property type="match status" value="1"/>
</dbReference>
<keyword evidence="3" id="KW-0378">Hydrolase</keyword>
<gene>
    <name evidence="3" type="ORF">R2X38_25800</name>
</gene>
<dbReference type="InterPro" id="IPR019546">
    <property type="entry name" value="TAT_signal_bac_arc"/>
</dbReference>
<organism evidence="3 4">
    <name type="scientific">Photobacterium rosenbergii</name>
    <dbReference type="NCBI Taxonomy" id="294936"/>
    <lineage>
        <taxon>Bacteria</taxon>
        <taxon>Pseudomonadati</taxon>
        <taxon>Pseudomonadota</taxon>
        <taxon>Gammaproteobacteria</taxon>
        <taxon>Vibrionales</taxon>
        <taxon>Vibrionaceae</taxon>
        <taxon>Photobacterium</taxon>
    </lineage>
</organism>
<feature type="domain" description="Beta-lactamase-related" evidence="2">
    <location>
        <begin position="42"/>
        <end position="414"/>
    </location>
</feature>
<proteinExistence type="predicted"/>